<gene>
    <name evidence="2" type="ORF">EIM92_02505</name>
</gene>
<feature type="compositionally biased region" description="Low complexity" evidence="1">
    <location>
        <begin position="40"/>
        <end position="49"/>
    </location>
</feature>
<keyword evidence="3" id="KW-1185">Reference proteome</keyword>
<evidence type="ECO:0000313" key="2">
    <source>
        <dbReference type="EMBL" id="AZK45208.1"/>
    </source>
</evidence>
<feature type="region of interest" description="Disordered" evidence="1">
    <location>
        <begin position="34"/>
        <end position="56"/>
    </location>
</feature>
<dbReference type="KEGG" id="plen:EIM92_02505"/>
<dbReference type="EMBL" id="CP034248">
    <property type="protein sequence ID" value="AZK45208.1"/>
    <property type="molecule type" value="Genomic_DNA"/>
</dbReference>
<evidence type="ECO:0000256" key="1">
    <source>
        <dbReference type="SAM" id="MobiDB-lite"/>
    </source>
</evidence>
<evidence type="ECO:0000313" key="3">
    <source>
        <dbReference type="Proteomes" id="UP000273145"/>
    </source>
</evidence>
<dbReference type="Proteomes" id="UP000273145">
    <property type="component" value="Chromosome"/>
</dbReference>
<dbReference type="RefSeq" id="WP_125081327.1">
    <property type="nucleotide sequence ID" value="NZ_CP034248.1"/>
</dbReference>
<name>A0A3S8RQJ6_9BACL</name>
<proteinExistence type="predicted"/>
<protein>
    <submittedName>
        <fullName evidence="2">Uncharacterized protein</fullName>
    </submittedName>
</protein>
<reference evidence="2 3" key="1">
    <citation type="submission" date="2018-11" db="EMBL/GenBank/DDBJ databases">
        <title>Genome sequencing of Paenibacillus lentus DSM25539(T).</title>
        <authorList>
            <person name="Kook J.-K."/>
            <person name="Park S.-N."/>
            <person name="Lim Y.K."/>
        </authorList>
    </citation>
    <scope>NUCLEOTIDE SEQUENCE [LARGE SCALE GENOMIC DNA]</scope>
    <source>
        <strain evidence="2 3">DSM 25539</strain>
    </source>
</reference>
<accession>A0A3S8RQJ6</accession>
<organism evidence="2 3">
    <name type="scientific">Paenibacillus lentus</name>
    <dbReference type="NCBI Taxonomy" id="1338368"/>
    <lineage>
        <taxon>Bacteria</taxon>
        <taxon>Bacillati</taxon>
        <taxon>Bacillota</taxon>
        <taxon>Bacilli</taxon>
        <taxon>Bacillales</taxon>
        <taxon>Paenibacillaceae</taxon>
        <taxon>Paenibacillus</taxon>
    </lineage>
</organism>
<dbReference type="AlphaFoldDB" id="A0A3S8RQJ6"/>
<sequence>MKRQIPVQFKERGRSAARRYGGGVELLEHGAFKSRGFRDSPSAPSAPSARLPNRPHYYQNYIPAPYPAPVPDCTNN</sequence>